<dbReference type="PANTHER" id="PTHR43856:SF1">
    <property type="entry name" value="MITOCHONDRIAL CARDIOLIPIN HYDROLASE"/>
    <property type="match status" value="1"/>
</dbReference>
<dbReference type="AlphaFoldDB" id="A0A3R1AFP1"/>
<protein>
    <recommendedName>
        <fullName evidence="3">phospholipase D</fullName>
        <ecNumber evidence="3">3.1.4.4</ecNumber>
    </recommendedName>
</protein>
<feature type="chain" id="PRO_5018620093" description="phospholipase D" evidence="7">
    <location>
        <begin position="31"/>
        <end position="193"/>
    </location>
</feature>
<dbReference type="PANTHER" id="PTHR43856">
    <property type="entry name" value="CARDIOLIPIN HYDROLASE"/>
    <property type="match status" value="1"/>
</dbReference>
<keyword evidence="5" id="KW-0442">Lipid degradation</keyword>
<dbReference type="EC" id="3.1.4.4" evidence="3"/>
<feature type="domain" description="PLD phosphodiesterase" evidence="8">
    <location>
        <begin position="127"/>
        <end position="154"/>
    </location>
</feature>
<dbReference type="SUPFAM" id="SSF56024">
    <property type="entry name" value="Phospholipase D/nuclease"/>
    <property type="match status" value="1"/>
</dbReference>
<comment type="similarity">
    <text evidence="2">Belongs to the phospholipase D family.</text>
</comment>
<evidence type="ECO:0000256" key="7">
    <source>
        <dbReference type="SAM" id="SignalP"/>
    </source>
</evidence>
<dbReference type="EMBL" id="RVVJ01000017">
    <property type="protein sequence ID" value="MML54651.1"/>
    <property type="molecule type" value="Genomic_DNA"/>
</dbReference>
<dbReference type="Gene3D" id="3.30.870.10">
    <property type="entry name" value="Endonuclease Chain A"/>
    <property type="match status" value="1"/>
</dbReference>
<dbReference type="InterPro" id="IPR025202">
    <property type="entry name" value="PLD-like_dom"/>
</dbReference>
<dbReference type="Pfam" id="PF13091">
    <property type="entry name" value="PLDc_2"/>
    <property type="match status" value="1"/>
</dbReference>
<gene>
    <name evidence="9" type="ORF">D7N80_15265</name>
</gene>
<sequence>MLKKTPLLTLLRVTFLALPLVITHPGSALAGIQSTPATASPSVQVGFSPEGSATRLVLDTINGAQHSIRMMAYSFTDPDVMKALGQAKKRGVDVRIVVDYKGNTHRASQEAMKYITMLGIPLRTVDVFAIAHDKVIISDKNTVETGSYNYSRSAARKNSENVIVLRNMPDIAAQYLAHWQDRWDRGTDWQPGN</sequence>
<dbReference type="GO" id="GO:0004630">
    <property type="term" value="F:phospholipase D activity"/>
    <property type="evidence" value="ECO:0007669"/>
    <property type="project" value="UniProtKB-EC"/>
</dbReference>
<keyword evidence="6" id="KW-0443">Lipid metabolism</keyword>
<evidence type="ECO:0000313" key="9">
    <source>
        <dbReference type="EMBL" id="MML54651.1"/>
    </source>
</evidence>
<feature type="signal peptide" evidence="7">
    <location>
        <begin position="1"/>
        <end position="30"/>
    </location>
</feature>
<evidence type="ECO:0000256" key="3">
    <source>
        <dbReference type="ARBA" id="ARBA00012027"/>
    </source>
</evidence>
<evidence type="ECO:0000259" key="8">
    <source>
        <dbReference type="PROSITE" id="PS50035"/>
    </source>
</evidence>
<evidence type="ECO:0000256" key="6">
    <source>
        <dbReference type="ARBA" id="ARBA00023098"/>
    </source>
</evidence>
<accession>A0A3R1AFP1</accession>
<comment type="catalytic activity">
    <reaction evidence="1">
        <text>a 1,2-diacyl-sn-glycero-3-phosphocholine + H2O = a 1,2-diacyl-sn-glycero-3-phosphate + choline + H(+)</text>
        <dbReference type="Rhea" id="RHEA:14445"/>
        <dbReference type="ChEBI" id="CHEBI:15354"/>
        <dbReference type="ChEBI" id="CHEBI:15377"/>
        <dbReference type="ChEBI" id="CHEBI:15378"/>
        <dbReference type="ChEBI" id="CHEBI:57643"/>
        <dbReference type="ChEBI" id="CHEBI:58608"/>
        <dbReference type="EC" id="3.1.4.4"/>
    </reaction>
</comment>
<dbReference type="InterPro" id="IPR051406">
    <property type="entry name" value="PLD_domain"/>
</dbReference>
<dbReference type="CDD" id="cd09170">
    <property type="entry name" value="PLDc_Nuc"/>
    <property type="match status" value="1"/>
</dbReference>
<organism evidence="9">
    <name type="scientific">Salmonella enterica I</name>
    <dbReference type="NCBI Taxonomy" id="59201"/>
    <lineage>
        <taxon>Bacteria</taxon>
        <taxon>Pseudomonadati</taxon>
        <taxon>Pseudomonadota</taxon>
        <taxon>Gammaproteobacteria</taxon>
        <taxon>Enterobacterales</taxon>
        <taxon>Enterobacteriaceae</taxon>
        <taxon>Salmonella</taxon>
    </lineage>
</organism>
<dbReference type="InterPro" id="IPR001736">
    <property type="entry name" value="PLipase_D/transphosphatidylase"/>
</dbReference>
<dbReference type="Proteomes" id="UP000885348">
    <property type="component" value="Unassembled WGS sequence"/>
</dbReference>
<keyword evidence="7" id="KW-0732">Signal</keyword>
<evidence type="ECO:0000256" key="1">
    <source>
        <dbReference type="ARBA" id="ARBA00000798"/>
    </source>
</evidence>
<keyword evidence="4" id="KW-0378">Hydrolase</keyword>
<evidence type="ECO:0000256" key="5">
    <source>
        <dbReference type="ARBA" id="ARBA00022963"/>
    </source>
</evidence>
<evidence type="ECO:0000256" key="4">
    <source>
        <dbReference type="ARBA" id="ARBA00022801"/>
    </source>
</evidence>
<reference evidence="9" key="1">
    <citation type="submission" date="2018-09" db="EMBL/GenBank/DDBJ databases">
        <authorList>
            <person name="Ashton P.M."/>
            <person name="Dallman T."/>
            <person name="Nair S."/>
            <person name="De Pinna E."/>
            <person name="Peters T."/>
            <person name="Grant K."/>
        </authorList>
    </citation>
    <scope>NUCLEOTIDE SEQUENCE [LARGE SCALE GENOMIC DNA]</scope>
    <source>
        <strain evidence="9">598938</strain>
    </source>
</reference>
<name>A0A3R1AFP1_SALET</name>
<proteinExistence type="inferred from homology"/>
<comment type="caution">
    <text evidence="9">The sequence shown here is derived from an EMBL/GenBank/DDBJ whole genome shotgun (WGS) entry which is preliminary data.</text>
</comment>
<evidence type="ECO:0000256" key="2">
    <source>
        <dbReference type="ARBA" id="ARBA00008664"/>
    </source>
</evidence>
<dbReference type="GO" id="GO:0016891">
    <property type="term" value="F:RNA endonuclease activity producing 5'-phosphomonoesters, hydrolytic mechanism"/>
    <property type="evidence" value="ECO:0007669"/>
    <property type="project" value="TreeGrafter"/>
</dbReference>
<dbReference type="PROSITE" id="PS50035">
    <property type="entry name" value="PLD"/>
    <property type="match status" value="1"/>
</dbReference>
<dbReference type="GO" id="GO:0016042">
    <property type="term" value="P:lipid catabolic process"/>
    <property type="evidence" value="ECO:0007669"/>
    <property type="project" value="UniProtKB-KW"/>
</dbReference>
<dbReference type="GO" id="GO:0006793">
    <property type="term" value="P:phosphorus metabolic process"/>
    <property type="evidence" value="ECO:0007669"/>
    <property type="project" value="UniProtKB-ARBA"/>
</dbReference>